<dbReference type="PANTHER" id="PTHR12558:SF13">
    <property type="entry name" value="CELL DIVISION CYCLE PROTEIN 27 HOMOLOG"/>
    <property type="match status" value="1"/>
</dbReference>
<keyword evidence="6" id="KW-0132">Cell division</keyword>
<dbReference type="PhylomeDB" id="D7GYJ8"/>
<dbReference type="Pfam" id="PF13174">
    <property type="entry name" value="TPR_6"/>
    <property type="match status" value="1"/>
</dbReference>
<evidence type="ECO:0000256" key="1">
    <source>
        <dbReference type="ARBA" id="ARBA00022803"/>
    </source>
</evidence>
<evidence type="ECO:0000313" key="6">
    <source>
        <dbReference type="EMBL" id="EFA13442.1"/>
    </source>
</evidence>
<dbReference type="GO" id="GO:0051301">
    <property type="term" value="P:cell division"/>
    <property type="evidence" value="ECO:0007669"/>
    <property type="project" value="UniProtKB-KW"/>
</dbReference>
<dbReference type="InterPro" id="IPR011990">
    <property type="entry name" value="TPR-like_helical_dom_sf"/>
</dbReference>
<dbReference type="Proteomes" id="UP000007266">
    <property type="component" value="Unassembled WGS sequence"/>
</dbReference>
<reference evidence="6 7" key="1">
    <citation type="journal article" date="2008" name="Nature">
        <title>The genome of the model beetle and pest Tribolium castaneum.</title>
        <authorList>
            <consortium name="Tribolium Genome Sequencing Consortium"/>
            <person name="Richards S."/>
            <person name="Gibbs R.A."/>
            <person name="Weinstock G.M."/>
            <person name="Brown S.J."/>
            <person name="Denell R."/>
            <person name="Beeman R.W."/>
            <person name="Gibbs R."/>
            <person name="Beeman R.W."/>
            <person name="Brown S.J."/>
            <person name="Bucher G."/>
            <person name="Friedrich M."/>
            <person name="Grimmelikhuijzen C.J."/>
            <person name="Klingler M."/>
            <person name="Lorenzen M."/>
            <person name="Richards S."/>
            <person name="Roth S."/>
            <person name="Schroder R."/>
            <person name="Tautz D."/>
            <person name="Zdobnov E.M."/>
            <person name="Muzny D."/>
            <person name="Gibbs R.A."/>
            <person name="Weinstock G.M."/>
            <person name="Attaway T."/>
            <person name="Bell S."/>
            <person name="Buhay C.J."/>
            <person name="Chandrabose M.N."/>
            <person name="Chavez D."/>
            <person name="Clerk-Blankenburg K.P."/>
            <person name="Cree A."/>
            <person name="Dao M."/>
            <person name="Davis C."/>
            <person name="Chacko J."/>
            <person name="Dinh H."/>
            <person name="Dugan-Rocha S."/>
            <person name="Fowler G."/>
            <person name="Garner T.T."/>
            <person name="Garnes J."/>
            <person name="Gnirke A."/>
            <person name="Hawes A."/>
            <person name="Hernandez J."/>
            <person name="Hines S."/>
            <person name="Holder M."/>
            <person name="Hume J."/>
            <person name="Jhangiani S.N."/>
            <person name="Joshi V."/>
            <person name="Khan Z.M."/>
            <person name="Jackson L."/>
            <person name="Kovar C."/>
            <person name="Kowis A."/>
            <person name="Lee S."/>
            <person name="Lewis L.R."/>
            <person name="Margolis J."/>
            <person name="Morgan M."/>
            <person name="Nazareth L.V."/>
            <person name="Nguyen N."/>
            <person name="Okwuonu G."/>
            <person name="Parker D."/>
            <person name="Richards S."/>
            <person name="Ruiz S.J."/>
            <person name="Santibanez J."/>
            <person name="Savard J."/>
            <person name="Scherer S.E."/>
            <person name="Schneider B."/>
            <person name="Sodergren E."/>
            <person name="Tautz D."/>
            <person name="Vattahil S."/>
            <person name="Villasana D."/>
            <person name="White C.S."/>
            <person name="Wright R."/>
            <person name="Park Y."/>
            <person name="Beeman R.W."/>
            <person name="Lord J."/>
            <person name="Oppert B."/>
            <person name="Lorenzen M."/>
            <person name="Brown S."/>
            <person name="Wang L."/>
            <person name="Savard J."/>
            <person name="Tautz D."/>
            <person name="Richards S."/>
            <person name="Weinstock G."/>
            <person name="Gibbs R.A."/>
            <person name="Liu Y."/>
            <person name="Worley K."/>
            <person name="Weinstock G."/>
            <person name="Elsik C.G."/>
            <person name="Reese J.T."/>
            <person name="Elhaik E."/>
            <person name="Landan G."/>
            <person name="Graur D."/>
            <person name="Arensburger P."/>
            <person name="Atkinson P."/>
            <person name="Beeman R.W."/>
            <person name="Beidler J."/>
            <person name="Brown S.J."/>
            <person name="Demuth J.P."/>
            <person name="Drury D.W."/>
            <person name="Du Y.Z."/>
            <person name="Fujiwara H."/>
            <person name="Lorenzen M."/>
            <person name="Maselli V."/>
            <person name="Osanai M."/>
            <person name="Park Y."/>
            <person name="Robertson H.M."/>
            <person name="Tu Z."/>
            <person name="Wang J.J."/>
            <person name="Wang S."/>
            <person name="Richards S."/>
            <person name="Song H."/>
            <person name="Zhang L."/>
            <person name="Sodergren E."/>
            <person name="Werner D."/>
            <person name="Stanke M."/>
            <person name="Morgenstern B."/>
            <person name="Solovyev V."/>
            <person name="Kosarev P."/>
            <person name="Brown G."/>
            <person name="Chen H.C."/>
            <person name="Ermolaeva O."/>
            <person name="Hlavina W."/>
            <person name="Kapustin Y."/>
            <person name="Kiryutin B."/>
            <person name="Kitts P."/>
            <person name="Maglott D."/>
            <person name="Pruitt K."/>
            <person name="Sapojnikov V."/>
            <person name="Souvorov A."/>
            <person name="Mackey A.J."/>
            <person name="Waterhouse R.M."/>
            <person name="Wyder S."/>
            <person name="Zdobnov E.M."/>
            <person name="Zdobnov E.M."/>
            <person name="Wyder S."/>
            <person name="Kriventseva E.V."/>
            <person name="Kadowaki T."/>
            <person name="Bork P."/>
            <person name="Aranda M."/>
            <person name="Bao R."/>
            <person name="Beermann A."/>
            <person name="Berns N."/>
            <person name="Bolognesi R."/>
            <person name="Bonneton F."/>
            <person name="Bopp D."/>
            <person name="Brown S.J."/>
            <person name="Bucher G."/>
            <person name="Butts T."/>
            <person name="Chaumot A."/>
            <person name="Denell R.E."/>
            <person name="Ferrier D.E."/>
            <person name="Friedrich M."/>
            <person name="Gordon C.M."/>
            <person name="Jindra M."/>
            <person name="Klingler M."/>
            <person name="Lan Q."/>
            <person name="Lattorff H.M."/>
            <person name="Laudet V."/>
            <person name="von Levetsow C."/>
            <person name="Liu Z."/>
            <person name="Lutz R."/>
            <person name="Lynch J.A."/>
            <person name="da Fonseca R.N."/>
            <person name="Posnien N."/>
            <person name="Reuter R."/>
            <person name="Roth S."/>
            <person name="Savard J."/>
            <person name="Schinko J.B."/>
            <person name="Schmitt C."/>
            <person name="Schoppmeier M."/>
            <person name="Schroder R."/>
            <person name="Shippy T.D."/>
            <person name="Simonnet F."/>
            <person name="Marques-Souza H."/>
            <person name="Tautz D."/>
            <person name="Tomoyasu Y."/>
            <person name="Trauner J."/>
            <person name="Van der Zee M."/>
            <person name="Vervoort M."/>
            <person name="Wittkopp N."/>
            <person name="Wimmer E.A."/>
            <person name="Yang X."/>
            <person name="Jones A.K."/>
            <person name="Sattelle D.B."/>
            <person name="Ebert P.R."/>
            <person name="Nelson D."/>
            <person name="Scott J.G."/>
            <person name="Beeman R.W."/>
            <person name="Muthukrishnan S."/>
            <person name="Kramer K.J."/>
            <person name="Arakane Y."/>
            <person name="Beeman R.W."/>
            <person name="Zhu Q."/>
            <person name="Hogenkamp D."/>
            <person name="Dixit R."/>
            <person name="Oppert B."/>
            <person name="Jiang H."/>
            <person name="Zou Z."/>
            <person name="Marshall J."/>
            <person name="Elpidina E."/>
            <person name="Vinokurov K."/>
            <person name="Oppert C."/>
            <person name="Zou Z."/>
            <person name="Evans J."/>
            <person name="Lu Z."/>
            <person name="Zhao P."/>
            <person name="Sumathipala N."/>
            <person name="Altincicek B."/>
            <person name="Vilcinskas A."/>
            <person name="Williams M."/>
            <person name="Hultmark D."/>
            <person name="Hetru C."/>
            <person name="Jiang H."/>
            <person name="Grimmelikhuijzen C.J."/>
            <person name="Hauser F."/>
            <person name="Cazzamali G."/>
            <person name="Williamson M."/>
            <person name="Park Y."/>
            <person name="Li B."/>
            <person name="Tanaka Y."/>
            <person name="Predel R."/>
            <person name="Neupert S."/>
            <person name="Schachtner J."/>
            <person name="Verleyen P."/>
            <person name="Raible F."/>
            <person name="Bork P."/>
            <person name="Friedrich M."/>
            <person name="Walden K.K."/>
            <person name="Robertson H.M."/>
            <person name="Angeli S."/>
            <person name="Foret S."/>
            <person name="Bucher G."/>
            <person name="Schuetz S."/>
            <person name="Maleszka R."/>
            <person name="Wimmer E.A."/>
            <person name="Beeman R.W."/>
            <person name="Lorenzen M."/>
            <person name="Tomoyasu Y."/>
            <person name="Miller S.C."/>
            <person name="Grossmann D."/>
            <person name="Bucher G."/>
        </authorList>
    </citation>
    <scope>NUCLEOTIDE SEQUENCE [LARGE SCALE GENOMIC DNA]</scope>
    <source>
        <strain evidence="6 7">Georgia GA2</strain>
    </source>
</reference>
<dbReference type="InParanoid" id="D7GYJ8"/>
<protein>
    <recommendedName>
        <fullName evidence="3">Cell division cycle protein 27 homolog</fullName>
    </recommendedName>
</protein>
<dbReference type="SUPFAM" id="SSF48452">
    <property type="entry name" value="TPR-like"/>
    <property type="match status" value="1"/>
</dbReference>
<keyword evidence="6" id="KW-0131">Cell cycle</keyword>
<dbReference type="Pfam" id="PF13414">
    <property type="entry name" value="TPR_11"/>
    <property type="match status" value="1"/>
</dbReference>
<evidence type="ECO:0000256" key="5">
    <source>
        <dbReference type="SAM" id="MobiDB-lite"/>
    </source>
</evidence>
<reference evidence="6 7" key="2">
    <citation type="journal article" date="2010" name="Nucleic Acids Res.">
        <title>BeetleBase in 2010: revisions to provide comprehensive genomic information for Tribolium castaneum.</title>
        <authorList>
            <person name="Kim H.S."/>
            <person name="Murphy T."/>
            <person name="Xia J."/>
            <person name="Caragea D."/>
            <person name="Park Y."/>
            <person name="Beeman R.W."/>
            <person name="Lorenzen M.D."/>
            <person name="Butcher S."/>
            <person name="Manak J.R."/>
            <person name="Brown S.J."/>
        </authorList>
    </citation>
    <scope>NUCLEOTIDE SEQUENCE [LARGE SCALE GENOMIC DNA]</scope>
    <source>
        <strain evidence="6 7">Georgia GA2</strain>
    </source>
</reference>
<feature type="repeat" description="TPR" evidence="4">
    <location>
        <begin position="97"/>
        <end position="130"/>
    </location>
</feature>
<evidence type="ECO:0000313" key="7">
    <source>
        <dbReference type="Proteomes" id="UP000007266"/>
    </source>
</evidence>
<dbReference type="SMART" id="SM00028">
    <property type="entry name" value="TPR"/>
    <property type="match status" value="4"/>
</dbReference>
<dbReference type="STRING" id="7070.D7GYJ8"/>
<feature type="compositionally biased region" description="Low complexity" evidence="5">
    <location>
        <begin position="146"/>
        <end position="159"/>
    </location>
</feature>
<dbReference type="eggNOG" id="KOG1126">
    <property type="taxonomic scope" value="Eukaryota"/>
</dbReference>
<evidence type="ECO:0000256" key="4">
    <source>
        <dbReference type="PROSITE-ProRule" id="PRU00339"/>
    </source>
</evidence>
<comment type="similarity">
    <text evidence="2">Belongs to the APC3/CDC27 family.</text>
</comment>
<dbReference type="PROSITE" id="PS50005">
    <property type="entry name" value="TPR"/>
    <property type="match status" value="3"/>
</dbReference>
<dbReference type="Pfam" id="PF13181">
    <property type="entry name" value="TPR_8"/>
    <property type="match status" value="1"/>
</dbReference>
<dbReference type="PANTHER" id="PTHR12558">
    <property type="entry name" value="CELL DIVISION CYCLE 16,23,27"/>
    <property type="match status" value="1"/>
</dbReference>
<keyword evidence="7" id="KW-1185">Reference proteome</keyword>
<dbReference type="InterPro" id="IPR019734">
    <property type="entry name" value="TPR_rpt"/>
</dbReference>
<keyword evidence="1 4" id="KW-0802">TPR repeat</keyword>
<feature type="region of interest" description="Disordered" evidence="5">
    <location>
        <begin position="139"/>
        <end position="163"/>
    </location>
</feature>
<feature type="repeat" description="TPR" evidence="4">
    <location>
        <begin position="29"/>
        <end position="62"/>
    </location>
</feature>
<name>D7GYJ8_TRICA</name>
<organism evidence="6 7">
    <name type="scientific">Tribolium castaneum</name>
    <name type="common">Red flour beetle</name>
    <dbReference type="NCBI Taxonomy" id="7070"/>
    <lineage>
        <taxon>Eukaryota</taxon>
        <taxon>Metazoa</taxon>
        <taxon>Ecdysozoa</taxon>
        <taxon>Arthropoda</taxon>
        <taxon>Hexapoda</taxon>
        <taxon>Insecta</taxon>
        <taxon>Pterygota</taxon>
        <taxon>Neoptera</taxon>
        <taxon>Endopterygota</taxon>
        <taxon>Coleoptera</taxon>
        <taxon>Polyphaga</taxon>
        <taxon>Cucujiformia</taxon>
        <taxon>Tenebrionidae</taxon>
        <taxon>Tenebrionidae incertae sedis</taxon>
        <taxon>Tribolium</taxon>
    </lineage>
</organism>
<accession>D7GYJ8</accession>
<evidence type="ECO:0000256" key="2">
    <source>
        <dbReference type="ARBA" id="ARBA00038210"/>
    </source>
</evidence>
<gene>
    <name evidence="6" type="primary">AUGUSTUS-3.0.2_06903</name>
    <name evidence="6" type="ORF">TcasGA2_TC006903</name>
</gene>
<dbReference type="Gene3D" id="1.25.40.10">
    <property type="entry name" value="Tetratricopeptide repeat domain"/>
    <property type="match status" value="1"/>
</dbReference>
<evidence type="ECO:0000256" key="3">
    <source>
        <dbReference type="ARBA" id="ARBA00039307"/>
    </source>
</evidence>
<dbReference type="HOGENOM" id="CLU_1456286_0_0_1"/>
<sequence>MGTIYSKQERYHLAEINYSRALEINPQSSVILCHIGIVQHALKQTQKALKTFNVAIANNPKSPLCKFHRGSIYFALGRHAEALKELEELKEIVPKESLVYYLIGKVHKKLGNTDLALMHFSWATDLDPKGASSQIKEAFDPSIGRTTSSESPTSPAAEEFLADRRPGLQPEALNFGNLPDDSEDSF</sequence>
<feature type="repeat" description="TPR" evidence="4">
    <location>
        <begin position="1"/>
        <end position="28"/>
    </location>
</feature>
<dbReference type="AlphaFoldDB" id="D7GYJ8"/>
<dbReference type="EMBL" id="KQ972455">
    <property type="protein sequence ID" value="EFA13442.1"/>
    <property type="molecule type" value="Genomic_DNA"/>
</dbReference>
<proteinExistence type="inferred from homology"/>